<dbReference type="EMBL" id="LC738880">
    <property type="protein sequence ID" value="BDT63033.1"/>
    <property type="molecule type" value="Genomic_DNA"/>
</dbReference>
<keyword evidence="2" id="KW-0472">Membrane</keyword>
<feature type="transmembrane region" description="Helical" evidence="2">
    <location>
        <begin position="882"/>
        <end position="904"/>
    </location>
</feature>
<organism evidence="3">
    <name type="scientific">Trachysalambria curvirostris nimavirus</name>
    <dbReference type="NCBI Taxonomy" id="2984282"/>
    <lineage>
        <taxon>Viruses</taxon>
        <taxon>Viruses incertae sedis</taxon>
        <taxon>Naldaviricetes</taxon>
        <taxon>Nimaviridae</taxon>
    </lineage>
</organism>
<protein>
    <submittedName>
        <fullName evidence="3">Wsv115-like protein</fullName>
    </submittedName>
</protein>
<feature type="transmembrane region" description="Helical" evidence="2">
    <location>
        <begin position="647"/>
        <end position="673"/>
    </location>
</feature>
<evidence type="ECO:0000313" key="3">
    <source>
        <dbReference type="EMBL" id="BDT63033.1"/>
    </source>
</evidence>
<keyword evidence="2" id="KW-0812">Transmembrane</keyword>
<reference evidence="3" key="1">
    <citation type="submission" date="2022-10" db="EMBL/GenBank/DDBJ databases">
        <title>Genome sequences of endogenous nimaviruses in decapod crustaceans.</title>
        <authorList>
            <person name="Kawato S."/>
            <person name="Nozaki R."/>
            <person name="Kondo H."/>
            <person name="Hirono I."/>
        </authorList>
    </citation>
    <scope>NUCLEOTIDE SEQUENCE</scope>
    <source>
        <strain evidence="3">Ube2021</strain>
    </source>
</reference>
<dbReference type="GO" id="GO:0019058">
    <property type="term" value="P:viral life cycle"/>
    <property type="evidence" value="ECO:0007669"/>
    <property type="project" value="InterPro"/>
</dbReference>
<feature type="transmembrane region" description="Helical" evidence="2">
    <location>
        <begin position="853"/>
        <end position="876"/>
    </location>
</feature>
<evidence type="ECO:0000256" key="2">
    <source>
        <dbReference type="SAM" id="Phobius"/>
    </source>
</evidence>
<accession>A0A9C7F0T3</accession>
<dbReference type="InterPro" id="IPR007663">
    <property type="entry name" value="Baculo_p74"/>
</dbReference>
<evidence type="ECO:0000256" key="1">
    <source>
        <dbReference type="SAM" id="MobiDB-lite"/>
    </source>
</evidence>
<feature type="region of interest" description="Disordered" evidence="1">
    <location>
        <begin position="317"/>
        <end position="340"/>
    </location>
</feature>
<name>A0A9C7F0T3_9VIRU</name>
<sequence length="965" mass="107479">MAAYSEEDKHNAFLYARERLRQESIYRLKMSEPAVYSFINIREEKYGWRDRLGLLVEPAQELAPYRSITYDTSLLRCQDFSCIPVDVLGRPEDAKAEKASVSACNFAEHTAISIPLKNPKGDTIHQLTACGPACYRRQKKRNPHTGMPDADGTLLMERIDPDTGEKMCQYLNQNLILWAAVPWSRPGKSIEGYNTVHVPGFGFNDEAEEGAYRLFNRVALSRDYCNFFKRYYDDETGECYRSGWMKFVKFMFGQYFTNVSYTIINPQVSYGSINTWDHFLGRIGCPITSVLVAAGAAPSQNKKRMLDKRDILPDTQPPITERISNMKGKEREGSSNQESMESLQKILGHNRLSADKLIEVADSMINTALSLEVMGVDEKQARKLLLREMLKRSRLRPDRGGFGGTVSFSESLKIAGTILALKRSLFSYAHKSKRASRLSEEVEVERVCCDADDALGKRRRPETLTDREALLLLKASLENRPERPQPFLDPIPARDISRSERFGSSSEIWSSILKDNLTTYDKVENTVTDYVKNFMVTIVQNYLDILQGKIFAHGYRWENNIPILFGVDFVLQRTLSVAGKLCSKLASFAESRVAGFTTNYGTPLEVRGSVDISTRTFAFFMEETLVEVAVSSALRTAIQAFVALARLAASALTVLGVALTVVTILGVILDLALHLDWYSEIMTPKVLEDVVDAFEESFAQAAHQDRGHYRTVTAEEIVSIDVSIQMRNEADIRSEDGEADLRGYLEMAFHESPLLGKSSMTFVQESAEEYLAGRTMNAFGQRIIQRPKDDATAGIINKETRHVVSETANLLSDYSKVVNYNASRLDFVGAEWVQSTASKDGGASAMFMKTVSFAAAAGLALTIGLGGCLASCLTTVRMANIGMSIAFVGLLSFITLAGVAFINLNAMGESNARDILSLNPIVVNNGVFLKDRVGYMQMVTGVGARFNIFSDYLRPMLDTIIAGKD</sequence>
<keyword evidence="2" id="KW-1133">Transmembrane helix</keyword>
<proteinExistence type="predicted"/>
<dbReference type="Pfam" id="PF04583">
    <property type="entry name" value="Baculo_p74"/>
    <property type="match status" value="1"/>
</dbReference>